<dbReference type="Pfam" id="PF23023">
    <property type="entry name" value="Anti-Pycsar_Apyc1"/>
    <property type="match status" value="1"/>
</dbReference>
<feature type="domain" description="Metallo-beta-lactamase" evidence="2">
    <location>
        <begin position="57"/>
        <end position="258"/>
    </location>
</feature>
<evidence type="ECO:0000256" key="1">
    <source>
        <dbReference type="ARBA" id="ARBA00022801"/>
    </source>
</evidence>
<dbReference type="SUPFAM" id="SSF56281">
    <property type="entry name" value="Metallo-hydrolase/oxidoreductase"/>
    <property type="match status" value="1"/>
</dbReference>
<name>A0ABZ2L6Q9_9BACT</name>
<dbReference type="SMART" id="SM00849">
    <property type="entry name" value="Lactamase_B"/>
    <property type="match status" value="1"/>
</dbReference>
<dbReference type="EMBL" id="CP089983">
    <property type="protein sequence ID" value="WXB06040.1"/>
    <property type="molecule type" value="Genomic_DNA"/>
</dbReference>
<evidence type="ECO:0000259" key="2">
    <source>
        <dbReference type="SMART" id="SM00849"/>
    </source>
</evidence>
<keyword evidence="4" id="KW-1185">Reference proteome</keyword>
<dbReference type="InterPro" id="IPR044094">
    <property type="entry name" value="AtsA-like_MBL-fold"/>
</dbReference>
<dbReference type="PANTHER" id="PTHR46018">
    <property type="entry name" value="ZINC PHOSPHODIESTERASE ELAC PROTEIN 1"/>
    <property type="match status" value="1"/>
</dbReference>
<dbReference type="InterPro" id="IPR001279">
    <property type="entry name" value="Metallo-B-lactamas"/>
</dbReference>
<evidence type="ECO:0000313" key="4">
    <source>
        <dbReference type="Proteomes" id="UP001374803"/>
    </source>
</evidence>
<dbReference type="RefSeq" id="WP_394835690.1">
    <property type="nucleotide sequence ID" value="NZ_CP089929.1"/>
</dbReference>
<proteinExistence type="predicted"/>
<gene>
    <name evidence="3" type="ORF">LVJ94_02015</name>
</gene>
<dbReference type="Gene3D" id="3.60.15.10">
    <property type="entry name" value="Ribonuclease Z/Hydroxyacylglutathione hydrolase-like"/>
    <property type="match status" value="1"/>
</dbReference>
<organism evidence="3 4">
    <name type="scientific">Pendulispora rubella</name>
    <dbReference type="NCBI Taxonomy" id="2741070"/>
    <lineage>
        <taxon>Bacteria</taxon>
        <taxon>Pseudomonadati</taxon>
        <taxon>Myxococcota</taxon>
        <taxon>Myxococcia</taxon>
        <taxon>Myxococcales</taxon>
        <taxon>Sorangiineae</taxon>
        <taxon>Pendulisporaceae</taxon>
        <taxon>Pendulispora</taxon>
    </lineage>
</organism>
<dbReference type="PROSITE" id="PS51257">
    <property type="entry name" value="PROKAR_LIPOPROTEIN"/>
    <property type="match status" value="1"/>
</dbReference>
<reference evidence="3" key="1">
    <citation type="submission" date="2021-12" db="EMBL/GenBank/DDBJ databases">
        <title>Discovery of the Pendulisporaceae a myxobacterial family with distinct sporulation behavior and unique specialized metabolism.</title>
        <authorList>
            <person name="Garcia R."/>
            <person name="Popoff A."/>
            <person name="Bader C.D."/>
            <person name="Loehr J."/>
            <person name="Walesch S."/>
            <person name="Walt C."/>
            <person name="Boldt J."/>
            <person name="Bunk B."/>
            <person name="Haeckl F.J.F.P.J."/>
            <person name="Gunesch A.P."/>
            <person name="Birkelbach J."/>
            <person name="Nuebel U."/>
            <person name="Pietschmann T."/>
            <person name="Bach T."/>
            <person name="Mueller R."/>
        </authorList>
    </citation>
    <scope>NUCLEOTIDE SEQUENCE</scope>
    <source>
        <strain evidence="3">MSr11367</strain>
    </source>
</reference>
<protein>
    <submittedName>
        <fullName evidence="3">MBL fold metallo-hydrolase</fullName>
    </submittedName>
</protein>
<dbReference type="CDD" id="cd07719">
    <property type="entry name" value="arylsulfatase_AtsA-like_MBL-fold"/>
    <property type="match status" value="1"/>
</dbReference>
<evidence type="ECO:0000313" key="3">
    <source>
        <dbReference type="EMBL" id="WXB06040.1"/>
    </source>
</evidence>
<dbReference type="PANTHER" id="PTHR46018:SF2">
    <property type="entry name" value="ZINC PHOSPHODIESTERASE ELAC PROTEIN 1"/>
    <property type="match status" value="1"/>
</dbReference>
<dbReference type="InterPro" id="IPR036866">
    <property type="entry name" value="RibonucZ/Hydroxyglut_hydro"/>
</dbReference>
<dbReference type="Proteomes" id="UP001374803">
    <property type="component" value="Chromosome"/>
</dbReference>
<accession>A0ABZ2L6Q9</accession>
<sequence>MTRRHLLQGMLSCAALSGCRAPNPEPRAATALPKQGMHVVTLGTKGGPTVRVDRIQPCNLLLVDGQPYVIDCGLGVTRQLVRAGVALADCRSVFITHQHSDHNLEFGNLALSAWNANLAEPMTFYGPPPMDAMLRSYLETNAFDIETRIADQGLPDIRRLVAAREISEPGRVLEDGRVRVSAARVNHPPIAQSYALRFDTRYGSVVFSGDTTPSDALVQLARGADWLVHEVLHLPSLDALVAAGRTEPKLRAHLLASHTTNEQVGKVAADAGVKHLVLSHLVSFGTVTDEQWLASCRGPFQGPMFVAHDGQMII</sequence>
<keyword evidence="1" id="KW-0378">Hydrolase</keyword>